<comment type="caution">
    <text evidence="2">The sequence shown here is derived from an EMBL/GenBank/DDBJ whole genome shotgun (WGS) entry which is preliminary data.</text>
</comment>
<dbReference type="Proteomes" id="UP000271624">
    <property type="component" value="Unassembled WGS sequence"/>
</dbReference>
<dbReference type="EMBL" id="RSCL01000010">
    <property type="protein sequence ID" value="RUT04691.1"/>
    <property type="molecule type" value="Genomic_DNA"/>
</dbReference>
<evidence type="ECO:0000313" key="3">
    <source>
        <dbReference type="Proteomes" id="UP000271624"/>
    </source>
</evidence>
<evidence type="ECO:0000259" key="1">
    <source>
        <dbReference type="Pfam" id="PF13524"/>
    </source>
</evidence>
<reference evidence="2" key="2">
    <citation type="journal article" date="2019" name="Genome Biol. Evol.">
        <title>Day and night: Metabolic profiles and evolutionary relationships of six axenic non-marine cyanobacteria.</title>
        <authorList>
            <person name="Will S.E."/>
            <person name="Henke P."/>
            <person name="Boedeker C."/>
            <person name="Huang S."/>
            <person name="Brinkmann H."/>
            <person name="Rohde M."/>
            <person name="Jarek M."/>
            <person name="Friedl T."/>
            <person name="Seufert S."/>
            <person name="Schumacher M."/>
            <person name="Overmann J."/>
            <person name="Neumann-Schaal M."/>
            <person name="Petersen J."/>
        </authorList>
    </citation>
    <scope>NUCLEOTIDE SEQUENCE [LARGE SCALE GENOMIC DNA]</scope>
    <source>
        <strain evidence="2">PCC 7102</strain>
    </source>
</reference>
<sequence>MLPEHLDSNQHIRKMLISEATQCYFTIQFYQSETYLDEARKTKQPDLILLFGSFYKPNTDIYNLITQTIRYLGTRVAAWITEDPYEFDCNYLLPKLVDFVFSNDKNSCNYYHSQNVYHLPLASASNTLEPLTEPEWDFVFCGVGFPNRIDIIEGLQDILKNYSTLIIGSNWSKQITENFFTRTQVDYDELISIYRNSKIVLNLSRNHNIANHIYEIVPSTVAPRTFEVAAMGIFQLVFFDRPEIHEYFTEEEIITFSSKQEFAYLADKYINNPQLRHSIANKAKQKVDKEHLYRHRLQTLVQQVLNNL</sequence>
<evidence type="ECO:0000313" key="2">
    <source>
        <dbReference type="EMBL" id="RUT04691.1"/>
    </source>
</evidence>
<dbReference type="Pfam" id="PF13524">
    <property type="entry name" value="Glyco_trans_1_2"/>
    <property type="match status" value="1"/>
</dbReference>
<dbReference type="Gene3D" id="3.40.50.2000">
    <property type="entry name" value="Glycogen Phosphorylase B"/>
    <property type="match status" value="1"/>
</dbReference>
<name>A0A3S5K353_9CYAN</name>
<proteinExistence type="predicted"/>
<keyword evidence="3" id="KW-1185">Reference proteome</keyword>
<gene>
    <name evidence="2" type="ORF">DSM106972_042600</name>
</gene>
<reference evidence="2" key="1">
    <citation type="submission" date="2018-12" db="EMBL/GenBank/DDBJ databases">
        <authorList>
            <person name="Will S."/>
            <person name="Neumann-Schaal M."/>
            <person name="Henke P."/>
        </authorList>
    </citation>
    <scope>NUCLEOTIDE SEQUENCE</scope>
    <source>
        <strain evidence="2">PCC 7102</strain>
    </source>
</reference>
<feature type="domain" description="Spore protein YkvP/CgeB glycosyl transferase-like" evidence="1">
    <location>
        <begin position="159"/>
        <end position="301"/>
    </location>
</feature>
<dbReference type="AlphaFoldDB" id="A0A3S5K353"/>
<protein>
    <recommendedName>
        <fullName evidence="1">Spore protein YkvP/CgeB glycosyl transferase-like domain-containing protein</fullName>
    </recommendedName>
</protein>
<accession>A0A3S5K353</accession>
<dbReference type="InterPro" id="IPR055259">
    <property type="entry name" value="YkvP/CgeB_Glyco_trans-like"/>
</dbReference>
<organism evidence="2 3">
    <name type="scientific">Dulcicalothrix desertica PCC 7102</name>
    <dbReference type="NCBI Taxonomy" id="232991"/>
    <lineage>
        <taxon>Bacteria</taxon>
        <taxon>Bacillati</taxon>
        <taxon>Cyanobacteriota</taxon>
        <taxon>Cyanophyceae</taxon>
        <taxon>Nostocales</taxon>
        <taxon>Calotrichaceae</taxon>
        <taxon>Dulcicalothrix</taxon>
    </lineage>
</organism>
<dbReference type="SUPFAM" id="SSF53756">
    <property type="entry name" value="UDP-Glycosyltransferase/glycogen phosphorylase"/>
    <property type="match status" value="1"/>
</dbReference>